<dbReference type="InterPro" id="IPR007751">
    <property type="entry name" value="DUF676_lipase-like"/>
</dbReference>
<feature type="region of interest" description="Disordered" evidence="2">
    <location>
        <begin position="558"/>
        <end position="580"/>
    </location>
</feature>
<reference evidence="4" key="1">
    <citation type="submission" date="2025-08" db="UniProtKB">
        <authorList>
            <consortium name="Ensembl"/>
        </authorList>
    </citation>
    <scope>IDENTIFICATION</scope>
</reference>
<comment type="similarity">
    <text evidence="1">Belongs to the FAM135 family.</text>
</comment>
<dbReference type="InterPro" id="IPR022122">
    <property type="entry name" value="DUF3657"/>
</dbReference>
<dbReference type="PANTHER" id="PTHR12482:SF3">
    <property type="entry name" value="PROTEIN FAM135B"/>
    <property type="match status" value="1"/>
</dbReference>
<dbReference type="Pfam" id="PF05057">
    <property type="entry name" value="DUF676"/>
    <property type="match status" value="1"/>
</dbReference>
<keyword evidence="5" id="KW-1185">Reference proteome</keyword>
<dbReference type="Ensembl" id="ENSSRHT00000002222.1">
    <property type="protein sequence ID" value="ENSSRHP00000002138.1"/>
    <property type="gene ID" value="ENSSRHG00000001477.1"/>
</dbReference>
<feature type="domain" description="DUF676" evidence="3">
    <location>
        <begin position="1073"/>
        <end position="1266"/>
    </location>
</feature>
<dbReference type="InterPro" id="IPR029058">
    <property type="entry name" value="AB_hydrolase_fold"/>
</dbReference>
<feature type="region of interest" description="Disordered" evidence="2">
    <location>
        <begin position="430"/>
        <end position="454"/>
    </location>
</feature>
<dbReference type="Proteomes" id="UP000472270">
    <property type="component" value="Unassembled WGS sequence"/>
</dbReference>
<feature type="compositionally biased region" description="Polar residues" evidence="2">
    <location>
        <begin position="614"/>
        <end position="629"/>
    </location>
</feature>
<sequence length="1342" mass="150320">MSEVQGTVEFSLELHKFHNVDLFQRGFYQVRAGLRVSPRIPHRITATTPGYTGECSFSSAGVHDGSVFSRIFQILYRNEEVTLEDRMNFRVHLLLDGERVSLKKQDGSQKVIVPLISSRTLGLHFHPHQGLHHHLPVMFDYFHLSVISVSIHTSLVALHQPLISFARSGKGAWLGKGSPESEAPPSAMSVENLMFGAGYCKPVPTEGSFYVPSENCLQRAYTWHRRICKLLLAAHRALRSYYSALMKEIPQLQHIEMEDLPLEETLNQLTIELQLQGGHEKVVEQISKDLTQLCAQLSALWTQFLEAMVPNPHIRSYLAQEHHTLRVRRFSEAYFFTEHPKESSLTFQEDINRHAQVATEMRSSDYLLRMPPLPVECLDIDGDWSSLPIIFEDRYVDTPCLDYNVHVQNQTALNSQPCPEPTRIEDQAISPAEETQDTNSPATTPEEPPSEDYMDLPTYMALIGRQEDCITDNKETRAQAETLIGHVGETDIDRSECITISDSRIDSVEKATFDFDESDHAGLKQTNITDFSSGQSLLLVPTDAAELPNLTSFEFLPTHNHDNHLETPGNTGSLGSDEPQSVLDNRYIELPAKDYGSKDTTPANLLNANSMETDTLATSPSRNILQQNRRLSETPPKGVFLGGAKLMNRSSSVISDSGIESEPSSVAWTLEGRGVVAGGRDVLQNLARHRPGHQSSLEGLQTESHGSLPSATQASLTSISSLPYEEEEERQLNTLTKSASAPQISSPDDTEEDQETTNQEKKNVCASNQLRQSEEEANEVKQNLQGVTREDRNETTNQEIDKDELSNQETVNLNFANPEILLYQQFVTNNGVENATVEEMAENSEECQTNVLLEEYSGLMNDNTEVCSEHKGVLESKTYQKDPDDISVCHIHLNELEEVCMENLPDSPTSDKSSHEIAANEKERSVDLIKLPANEREQQALDGQSRASKVPSTGLAFVNKKVVEVVNLSVSCAPTCLPFSSVLRDSPSVSGISSHQATSPITHQPLGSFGIISSNSFFGADQEINERMINFYKAKEAMLRELVFRGTLYSDLPYLASDHPYFPPEEDDTEFEDGIHLVVCVHGLDGNSADLRLVKTFIELGLPGSRLDFLMSERNQTDTFADFDTMTDRLLDEIIQHIQLYNLTIHRISFIGHSLGNVIIRSVLTRPRFRCYLCKLHTFLSLSGPHLGTLYNNSTLVSTGLWLMQKLKKSGSLLQLTFRDHTDPRQTFLYTLSKKPGLQFFRNVVLVASPQDRYVPFHSARIEMCRTALKDRTTGPVYTEMINNLLQPLLSAPNCRLIRHNVFHALPNTANTLIGRAAHIAVLDSELFLEKFLLVAGLNYFK</sequence>
<feature type="compositionally biased region" description="Basic and acidic residues" evidence="2">
    <location>
        <begin position="788"/>
        <end position="799"/>
    </location>
</feature>
<proteinExistence type="inferred from homology"/>
<accession>A0A673FS23</accession>
<gene>
    <name evidence="4" type="primary">LOC107734042</name>
</gene>
<name>A0A673FS23_9TELE</name>
<protein>
    <submittedName>
        <fullName evidence="4">Protein FAM135B-like</fullName>
    </submittedName>
</protein>
<dbReference type="FunFam" id="3.40.50.1820:FF:000004">
    <property type="entry name" value="Protein FAM135A isoform a"/>
    <property type="match status" value="1"/>
</dbReference>
<feature type="compositionally biased region" description="Polar residues" evidence="2">
    <location>
        <begin position="568"/>
        <end position="580"/>
    </location>
</feature>
<evidence type="ECO:0000313" key="4">
    <source>
        <dbReference type="Ensembl" id="ENSSRHP00000002138.1"/>
    </source>
</evidence>
<evidence type="ECO:0000313" key="5">
    <source>
        <dbReference type="Proteomes" id="UP000472270"/>
    </source>
</evidence>
<dbReference type="Pfam" id="PF12394">
    <property type="entry name" value="DUF3657"/>
    <property type="match status" value="1"/>
</dbReference>
<dbReference type="SUPFAM" id="SSF53474">
    <property type="entry name" value="alpha/beta-Hydrolases"/>
    <property type="match status" value="1"/>
</dbReference>
<feature type="compositionally biased region" description="Polar residues" evidence="2">
    <location>
        <begin position="732"/>
        <end position="747"/>
    </location>
</feature>
<dbReference type="PANTHER" id="PTHR12482">
    <property type="entry name" value="LIPASE ROG1-RELATED-RELATED"/>
    <property type="match status" value="1"/>
</dbReference>
<dbReference type="Gene3D" id="3.40.50.1820">
    <property type="entry name" value="alpha/beta hydrolase"/>
    <property type="match status" value="1"/>
</dbReference>
<evidence type="ECO:0000256" key="1">
    <source>
        <dbReference type="ARBA" id="ARBA00007949"/>
    </source>
</evidence>
<organism evidence="4 5">
    <name type="scientific">Sinocyclocheilus rhinocerous</name>
    <dbReference type="NCBI Taxonomy" id="307959"/>
    <lineage>
        <taxon>Eukaryota</taxon>
        <taxon>Metazoa</taxon>
        <taxon>Chordata</taxon>
        <taxon>Craniata</taxon>
        <taxon>Vertebrata</taxon>
        <taxon>Euteleostomi</taxon>
        <taxon>Actinopterygii</taxon>
        <taxon>Neopterygii</taxon>
        <taxon>Teleostei</taxon>
        <taxon>Ostariophysi</taxon>
        <taxon>Cypriniformes</taxon>
        <taxon>Cyprinidae</taxon>
        <taxon>Cyprininae</taxon>
        <taxon>Sinocyclocheilus</taxon>
    </lineage>
</organism>
<evidence type="ECO:0000259" key="3">
    <source>
        <dbReference type="Pfam" id="PF05057"/>
    </source>
</evidence>
<feature type="compositionally biased region" description="Basic and acidic residues" evidence="2">
    <location>
        <begin position="912"/>
        <end position="923"/>
    </location>
</feature>
<dbReference type="InterPro" id="IPR044294">
    <property type="entry name" value="Lipase-like"/>
</dbReference>
<feature type="region of interest" description="Disordered" evidence="2">
    <location>
        <begin position="692"/>
        <end position="799"/>
    </location>
</feature>
<reference evidence="4" key="2">
    <citation type="submission" date="2025-09" db="UniProtKB">
        <authorList>
            <consortium name="Ensembl"/>
        </authorList>
    </citation>
    <scope>IDENTIFICATION</scope>
</reference>
<evidence type="ECO:0000256" key="2">
    <source>
        <dbReference type="SAM" id="MobiDB-lite"/>
    </source>
</evidence>
<feature type="region of interest" description="Disordered" evidence="2">
    <location>
        <begin position="903"/>
        <end position="923"/>
    </location>
</feature>
<feature type="compositionally biased region" description="Polar residues" evidence="2">
    <location>
        <begin position="693"/>
        <end position="721"/>
    </location>
</feature>
<feature type="region of interest" description="Disordered" evidence="2">
    <location>
        <begin position="614"/>
        <end position="637"/>
    </location>
</feature>